<dbReference type="InterPro" id="IPR013783">
    <property type="entry name" value="Ig-like_fold"/>
</dbReference>
<organism evidence="5 6">
    <name type="scientific">Clytia hemisphaerica</name>
    <dbReference type="NCBI Taxonomy" id="252671"/>
    <lineage>
        <taxon>Eukaryota</taxon>
        <taxon>Metazoa</taxon>
        <taxon>Cnidaria</taxon>
        <taxon>Hydrozoa</taxon>
        <taxon>Hydroidolina</taxon>
        <taxon>Leptothecata</taxon>
        <taxon>Obeliida</taxon>
        <taxon>Clytiidae</taxon>
        <taxon>Clytia</taxon>
    </lineage>
</organism>
<dbReference type="SUPFAM" id="SSF81296">
    <property type="entry name" value="E set domains"/>
    <property type="match status" value="2"/>
</dbReference>
<evidence type="ECO:0000256" key="2">
    <source>
        <dbReference type="ARBA" id="ARBA00022737"/>
    </source>
</evidence>
<evidence type="ECO:0000256" key="1">
    <source>
        <dbReference type="ARBA" id="ARBA00009238"/>
    </source>
</evidence>
<accession>A0A7M5WX27</accession>
<dbReference type="GO" id="GO:0030036">
    <property type="term" value="P:actin cytoskeleton organization"/>
    <property type="evidence" value="ECO:0007669"/>
    <property type="project" value="InterPro"/>
</dbReference>
<dbReference type="OrthoDB" id="18740at2759"/>
<evidence type="ECO:0000259" key="4">
    <source>
        <dbReference type="PROSITE" id="PS50021"/>
    </source>
</evidence>
<protein>
    <recommendedName>
        <fullName evidence="4">Calponin-homology (CH) domain-containing protein</fullName>
    </recommendedName>
</protein>
<keyword evidence="2" id="KW-0677">Repeat</keyword>
<sequence>MFSVVFCLHKVDGNDQRYPAYGFDESNKSNYIVMEDQALIKWSNSYLQKRGLKIRTLDQLEDGTFLLTILEEISGDKPRQITSPSKNSHPPSFVRRNWATILNTLGLDDHLIDKVQQNNARFVKEILWRIILQNQIPTNKQNGKPLHQLEMKDFNEESSLLLGWVNRRLPTGVSARNWTTDWTDGLLLCHLINAIRPGVIPADRINQNVQEVRIRAAFEGAENQLGVPDLILPDELVKGQLKQEVLVTYIAFLRDVAGTESPAPKMASDSDLIDAQQDAEPGIPYQFNTVVAFGSGLRWGQVGKPCEFVLRVQPGAQLSDLYVYIDCKPYDRKSTRFRPELQIKPLDGRSNMVRYTPTRPGIYTVSIFYKNEHILNSPFRVRIKEMMLVDYATLIEEFHINSDFEEVRIAEKLNEFNNNYIEESLNTSVEGKGVSLPINGFKKDIENSYDSHHDSAFVDDDSLRSLSVSSDGELLSSVNENDDMIVVPPESLPSKQTKTNVKNFKIFGRGLHHGEVGCLSKFHVHTPTYFDGSNGKMQGPLCVSITCPAMSIPVPFVRTNFSPEMLEHQVVYVPTEPGIYEVSVKWGHFPICGSPFRLSVSECVQRSTFFTLPEQNRLPLFRNSEKLDIFLYYSASCAEVSQHQRKNVLEKLLRVKSPNNVVYCVPVDIELTWSERRVLLEKANFKKLPFAFVNDEFLGCYDKLVNLNNANSLTRAISEMITKLRHKIRTT</sequence>
<dbReference type="PROSITE" id="PS50021">
    <property type="entry name" value="CH"/>
    <property type="match status" value="1"/>
</dbReference>
<dbReference type="GO" id="GO:0051015">
    <property type="term" value="F:actin filament binding"/>
    <property type="evidence" value="ECO:0007669"/>
    <property type="project" value="InterPro"/>
</dbReference>
<feature type="domain" description="Calponin-homology (CH)" evidence="4">
    <location>
        <begin position="155"/>
        <end position="256"/>
    </location>
</feature>
<dbReference type="SMART" id="SM00557">
    <property type="entry name" value="IG_FLMN"/>
    <property type="match status" value="2"/>
</dbReference>
<dbReference type="InterPro" id="IPR036872">
    <property type="entry name" value="CH_dom_sf"/>
</dbReference>
<dbReference type="SMART" id="SM00033">
    <property type="entry name" value="CH"/>
    <property type="match status" value="1"/>
</dbReference>
<proteinExistence type="inferred from homology"/>
<dbReference type="InterPro" id="IPR001298">
    <property type="entry name" value="Filamin/ABP280_rpt"/>
</dbReference>
<evidence type="ECO:0000313" key="6">
    <source>
        <dbReference type="Proteomes" id="UP000594262"/>
    </source>
</evidence>
<dbReference type="Pfam" id="PF00630">
    <property type="entry name" value="Filamin"/>
    <property type="match status" value="2"/>
</dbReference>
<feature type="repeat" description="Filamin" evidence="3">
    <location>
        <begin position="496"/>
        <end position="600"/>
    </location>
</feature>
<dbReference type="AlphaFoldDB" id="A0A7M5WX27"/>
<dbReference type="RefSeq" id="XP_066928128.1">
    <property type="nucleotide sequence ID" value="XM_067072027.1"/>
</dbReference>
<dbReference type="GeneID" id="136815573"/>
<dbReference type="SUPFAM" id="SSF47576">
    <property type="entry name" value="Calponin-homology domain, CH-domain"/>
    <property type="match status" value="1"/>
</dbReference>
<evidence type="ECO:0000313" key="5">
    <source>
        <dbReference type="EnsemblMetazoa" id="CLYHEMP014457.2"/>
    </source>
</evidence>
<dbReference type="InterPro" id="IPR014756">
    <property type="entry name" value="Ig_E-set"/>
</dbReference>
<dbReference type="PANTHER" id="PTHR38537">
    <property type="entry name" value="JITTERBUG, ISOFORM N"/>
    <property type="match status" value="1"/>
</dbReference>
<dbReference type="Gene3D" id="2.60.40.10">
    <property type="entry name" value="Immunoglobulins"/>
    <property type="match status" value="2"/>
</dbReference>
<dbReference type="Proteomes" id="UP000594262">
    <property type="component" value="Unplaced"/>
</dbReference>
<comment type="similarity">
    <text evidence="1">Belongs to the filamin family.</text>
</comment>
<dbReference type="PROSITE" id="PS50194">
    <property type="entry name" value="FILAMIN_REPEAT"/>
    <property type="match status" value="2"/>
</dbReference>
<dbReference type="Gene3D" id="1.10.418.10">
    <property type="entry name" value="Calponin-like domain"/>
    <property type="match status" value="2"/>
</dbReference>
<evidence type="ECO:0000256" key="3">
    <source>
        <dbReference type="PROSITE-ProRule" id="PRU00087"/>
    </source>
</evidence>
<feature type="repeat" description="Filamin" evidence="3">
    <location>
        <begin position="282"/>
        <end position="383"/>
    </location>
</feature>
<dbReference type="InterPro" id="IPR001715">
    <property type="entry name" value="CH_dom"/>
</dbReference>
<dbReference type="PANTHER" id="PTHR38537:SF8">
    <property type="entry name" value="FILAMIN-A"/>
    <property type="match status" value="1"/>
</dbReference>
<keyword evidence="6" id="KW-1185">Reference proteome</keyword>
<dbReference type="InterPro" id="IPR044801">
    <property type="entry name" value="Filamin"/>
</dbReference>
<dbReference type="EnsemblMetazoa" id="CLYHEMT014457.2">
    <property type="protein sequence ID" value="CLYHEMP014457.2"/>
    <property type="gene ID" value="CLYHEMG014457"/>
</dbReference>
<dbReference type="InterPro" id="IPR017868">
    <property type="entry name" value="Filamin/ABP280_repeat-like"/>
</dbReference>
<name>A0A7M5WX27_9CNID</name>
<dbReference type="Pfam" id="PF00307">
    <property type="entry name" value="CH"/>
    <property type="match status" value="1"/>
</dbReference>
<reference evidence="5" key="1">
    <citation type="submission" date="2021-01" db="UniProtKB">
        <authorList>
            <consortium name="EnsemblMetazoa"/>
        </authorList>
    </citation>
    <scope>IDENTIFICATION</scope>
</reference>